<sequence length="239" mass="26771">MKLSNSVAATETSVNANGVSTGGPFPLRLPMHPALMSNVKAEDEGCINDMILQQSESLQQIFMQTQRLMAEVDQVSDHLKTMNKTSQTQKSIDERAREISVMKDLKALYESPNSPFSIKLSYPIGQIFYKNKPFQLKLRISEKSGEEIGRVSLVVKVFAYESPIKEIVHSYKGEAILINGRAKEVDGHEIIKFKRICFTEVSKKYPSEKFILVVLALGRNDIAPLIIDGIQVKSRSPRA</sequence>
<organism evidence="1 2">
    <name type="scientific">Blepharisma stoltei</name>
    <dbReference type="NCBI Taxonomy" id="1481888"/>
    <lineage>
        <taxon>Eukaryota</taxon>
        <taxon>Sar</taxon>
        <taxon>Alveolata</taxon>
        <taxon>Ciliophora</taxon>
        <taxon>Postciliodesmatophora</taxon>
        <taxon>Heterotrichea</taxon>
        <taxon>Heterotrichida</taxon>
        <taxon>Blepharismidae</taxon>
        <taxon>Blepharisma</taxon>
    </lineage>
</organism>
<gene>
    <name evidence="1" type="ORF">BSTOLATCC_MIC60886</name>
</gene>
<name>A0AAU9K7T2_9CILI</name>
<dbReference type="Proteomes" id="UP001162131">
    <property type="component" value="Unassembled WGS sequence"/>
</dbReference>
<keyword evidence="2" id="KW-1185">Reference proteome</keyword>
<accession>A0AAU9K7T2</accession>
<reference evidence="1" key="1">
    <citation type="submission" date="2021-09" db="EMBL/GenBank/DDBJ databases">
        <authorList>
            <consortium name="AG Swart"/>
            <person name="Singh M."/>
            <person name="Singh A."/>
            <person name="Seah K."/>
            <person name="Emmerich C."/>
        </authorList>
    </citation>
    <scope>NUCLEOTIDE SEQUENCE</scope>
    <source>
        <strain evidence="1">ATCC30299</strain>
    </source>
</reference>
<proteinExistence type="predicted"/>
<evidence type="ECO:0000313" key="2">
    <source>
        <dbReference type="Proteomes" id="UP001162131"/>
    </source>
</evidence>
<evidence type="ECO:0000313" key="1">
    <source>
        <dbReference type="EMBL" id="CAG9334267.1"/>
    </source>
</evidence>
<dbReference type="AlphaFoldDB" id="A0AAU9K7T2"/>
<dbReference type="EMBL" id="CAJZBQ010000058">
    <property type="protein sequence ID" value="CAG9334267.1"/>
    <property type="molecule type" value="Genomic_DNA"/>
</dbReference>
<comment type="caution">
    <text evidence="1">The sequence shown here is derived from an EMBL/GenBank/DDBJ whole genome shotgun (WGS) entry which is preliminary data.</text>
</comment>
<protein>
    <submittedName>
        <fullName evidence="1">Uncharacterized protein</fullName>
    </submittedName>
</protein>